<protein>
    <recommendedName>
        <fullName evidence="2">EthD domain-containing protein</fullName>
    </recommendedName>
</protein>
<reference evidence="3" key="3">
    <citation type="submission" date="2011-03" db="EMBL/GenBank/DDBJ databases">
        <title>Annotation of Magnaporthe poae ATCC 64411.</title>
        <authorList>
            <person name="Ma L.-J."/>
            <person name="Dead R."/>
            <person name="Young S.K."/>
            <person name="Zeng Q."/>
            <person name="Gargeya S."/>
            <person name="Fitzgerald M."/>
            <person name="Haas B."/>
            <person name="Abouelleil A."/>
            <person name="Alvarado L."/>
            <person name="Arachchi H.M."/>
            <person name="Berlin A."/>
            <person name="Brown A."/>
            <person name="Chapman S.B."/>
            <person name="Chen Z."/>
            <person name="Dunbar C."/>
            <person name="Freedman E."/>
            <person name="Gearin G."/>
            <person name="Gellesch M."/>
            <person name="Goldberg J."/>
            <person name="Griggs A."/>
            <person name="Gujja S."/>
            <person name="Heiman D."/>
            <person name="Howarth C."/>
            <person name="Larson L."/>
            <person name="Lui A."/>
            <person name="MacDonald P.J.P."/>
            <person name="Mehta T."/>
            <person name="Montmayeur A."/>
            <person name="Murphy C."/>
            <person name="Neiman D."/>
            <person name="Pearson M."/>
            <person name="Priest M."/>
            <person name="Roberts A."/>
            <person name="Saif S."/>
            <person name="Shea T."/>
            <person name="Shenoy N."/>
            <person name="Sisk P."/>
            <person name="Stolte C."/>
            <person name="Sykes S."/>
            <person name="Yandava C."/>
            <person name="Wortman J."/>
            <person name="Nusbaum C."/>
            <person name="Birren B."/>
        </authorList>
    </citation>
    <scope>NUCLEOTIDE SEQUENCE</scope>
    <source>
        <strain evidence="3">ATCC 64411</strain>
    </source>
</reference>
<gene>
    <name evidence="3" type="ORF">MAPG_03805</name>
</gene>
<dbReference type="EnsemblFungi" id="MAPG_03805T0">
    <property type="protein sequence ID" value="MAPG_03805T0"/>
    <property type="gene ID" value="MAPG_03805"/>
</dbReference>
<evidence type="ECO:0000313" key="4">
    <source>
        <dbReference type="EnsemblFungi" id="MAPG_03805T0"/>
    </source>
</evidence>
<dbReference type="Gene3D" id="3.30.70.100">
    <property type="match status" value="1"/>
</dbReference>
<dbReference type="Proteomes" id="UP000011715">
    <property type="component" value="Unassembled WGS sequence"/>
</dbReference>
<dbReference type="eggNOG" id="ENOG502STMR">
    <property type="taxonomic scope" value="Eukaryota"/>
</dbReference>
<dbReference type="SUPFAM" id="SSF54909">
    <property type="entry name" value="Dimeric alpha+beta barrel"/>
    <property type="match status" value="1"/>
</dbReference>
<feature type="domain" description="EthD" evidence="2">
    <location>
        <begin position="32"/>
        <end position="119"/>
    </location>
</feature>
<dbReference type="OMA" id="IDHEFTH"/>
<organism evidence="4 5">
    <name type="scientific">Magnaporthiopsis poae (strain ATCC 64411 / 73-15)</name>
    <name type="common">Kentucky bluegrass fungus</name>
    <name type="synonym">Magnaporthe poae</name>
    <dbReference type="NCBI Taxonomy" id="644358"/>
    <lineage>
        <taxon>Eukaryota</taxon>
        <taxon>Fungi</taxon>
        <taxon>Dikarya</taxon>
        <taxon>Ascomycota</taxon>
        <taxon>Pezizomycotina</taxon>
        <taxon>Sordariomycetes</taxon>
        <taxon>Sordariomycetidae</taxon>
        <taxon>Magnaporthales</taxon>
        <taxon>Magnaporthaceae</taxon>
        <taxon>Magnaporthiopsis</taxon>
    </lineage>
</organism>
<accession>A0A0C4DV06</accession>
<dbReference type="VEuPathDB" id="FungiDB:MAPG_03805"/>
<proteinExistence type="inferred from homology"/>
<reference evidence="4" key="5">
    <citation type="submission" date="2015-06" db="UniProtKB">
        <authorList>
            <consortium name="EnsemblFungi"/>
        </authorList>
    </citation>
    <scope>IDENTIFICATION</scope>
    <source>
        <strain evidence="4">ATCC 64411</strain>
    </source>
</reference>
<name>A0A0C4DV06_MAGP6</name>
<dbReference type="EMBL" id="GL876968">
    <property type="protein sequence ID" value="KLU84769.1"/>
    <property type="molecule type" value="Genomic_DNA"/>
</dbReference>
<keyword evidence="5" id="KW-1185">Reference proteome</keyword>
<dbReference type="GO" id="GO:0016491">
    <property type="term" value="F:oxidoreductase activity"/>
    <property type="evidence" value="ECO:0007669"/>
    <property type="project" value="InterPro"/>
</dbReference>
<evidence type="ECO:0000313" key="5">
    <source>
        <dbReference type="Proteomes" id="UP000011715"/>
    </source>
</evidence>
<comment type="similarity">
    <text evidence="1">Belongs to the tpcK family.</text>
</comment>
<reference evidence="4" key="4">
    <citation type="journal article" date="2015" name="G3 (Bethesda)">
        <title>Genome sequences of three phytopathogenic species of the Magnaporthaceae family of fungi.</title>
        <authorList>
            <person name="Okagaki L.H."/>
            <person name="Nunes C.C."/>
            <person name="Sailsbery J."/>
            <person name="Clay B."/>
            <person name="Brown D."/>
            <person name="John T."/>
            <person name="Oh Y."/>
            <person name="Young N."/>
            <person name="Fitzgerald M."/>
            <person name="Haas B.J."/>
            <person name="Zeng Q."/>
            <person name="Young S."/>
            <person name="Adiconis X."/>
            <person name="Fan L."/>
            <person name="Levin J.Z."/>
            <person name="Mitchell T.K."/>
            <person name="Okubara P.A."/>
            <person name="Farman M.L."/>
            <person name="Kohn L.M."/>
            <person name="Birren B."/>
            <person name="Ma L.-J."/>
            <person name="Dean R.A."/>
        </authorList>
    </citation>
    <scope>NUCLEOTIDE SEQUENCE</scope>
    <source>
        <strain evidence="4">ATCC 64411 / 73-15</strain>
    </source>
</reference>
<sequence>MATGSPPDLPALTGPPPKPGKYAKLSVHFKKRPDISDEYFFTYWANNHVSVFLALTVGRDKIKGYSQRHVTAEMKEVAKGLGMPVLDCDAVAELWVESAEDLKGLFELPEWKKIATDDNPIFSLPPDSVVLGFDNVIWDHREGVEKRVP</sequence>
<dbReference type="Pfam" id="PF07110">
    <property type="entry name" value="EthD"/>
    <property type="match status" value="1"/>
</dbReference>
<dbReference type="OrthoDB" id="3454835at2759"/>
<dbReference type="STRING" id="644358.A0A0C4DV06"/>
<evidence type="ECO:0000313" key="3">
    <source>
        <dbReference type="EMBL" id="KLU84769.1"/>
    </source>
</evidence>
<reference evidence="5" key="2">
    <citation type="submission" date="2010-05" db="EMBL/GenBank/DDBJ databases">
        <title>The genome sequence of Magnaporthe poae strain ATCC 64411.</title>
        <authorList>
            <person name="Ma L.-J."/>
            <person name="Dead R."/>
            <person name="Young S."/>
            <person name="Zeng Q."/>
            <person name="Koehrsen M."/>
            <person name="Alvarado L."/>
            <person name="Berlin A."/>
            <person name="Chapman S.B."/>
            <person name="Chen Z."/>
            <person name="Freedman E."/>
            <person name="Gellesch M."/>
            <person name="Goldberg J."/>
            <person name="Griggs A."/>
            <person name="Gujja S."/>
            <person name="Heilman E.R."/>
            <person name="Heiman D."/>
            <person name="Hepburn T."/>
            <person name="Howarth C."/>
            <person name="Jen D."/>
            <person name="Larson L."/>
            <person name="Mehta T."/>
            <person name="Neiman D."/>
            <person name="Pearson M."/>
            <person name="Roberts A."/>
            <person name="Saif S."/>
            <person name="Shea T."/>
            <person name="Shenoy N."/>
            <person name="Sisk P."/>
            <person name="Stolte C."/>
            <person name="Sykes S."/>
            <person name="Walk T."/>
            <person name="White J."/>
            <person name="Yandava C."/>
            <person name="Haas B."/>
            <person name="Nusbaum C."/>
            <person name="Birren B."/>
        </authorList>
    </citation>
    <scope>NUCLEOTIDE SEQUENCE [LARGE SCALE GENOMIC DNA]</scope>
    <source>
        <strain evidence="5">ATCC 64411 / 73-15</strain>
    </source>
</reference>
<dbReference type="EMBL" id="ADBL01000903">
    <property type="status" value="NOT_ANNOTATED_CDS"/>
    <property type="molecule type" value="Genomic_DNA"/>
</dbReference>
<reference evidence="3" key="1">
    <citation type="submission" date="2010-05" db="EMBL/GenBank/DDBJ databases">
        <title>The Genome Sequence of Magnaporthe poae strain ATCC 64411.</title>
        <authorList>
            <consortium name="The Broad Institute Genome Sequencing Platform"/>
            <consortium name="Broad Institute Genome Sequencing Center for Infectious Disease"/>
            <person name="Ma L.-J."/>
            <person name="Dead R."/>
            <person name="Young S."/>
            <person name="Zeng Q."/>
            <person name="Koehrsen M."/>
            <person name="Alvarado L."/>
            <person name="Berlin A."/>
            <person name="Chapman S.B."/>
            <person name="Chen Z."/>
            <person name="Freedman E."/>
            <person name="Gellesch M."/>
            <person name="Goldberg J."/>
            <person name="Griggs A."/>
            <person name="Gujja S."/>
            <person name="Heilman E.R."/>
            <person name="Heiman D."/>
            <person name="Hepburn T."/>
            <person name="Howarth C."/>
            <person name="Jen D."/>
            <person name="Larson L."/>
            <person name="Mehta T."/>
            <person name="Neiman D."/>
            <person name="Pearson M."/>
            <person name="Roberts A."/>
            <person name="Saif S."/>
            <person name="Shea T."/>
            <person name="Shenoy N."/>
            <person name="Sisk P."/>
            <person name="Stolte C."/>
            <person name="Sykes S."/>
            <person name="Walk T."/>
            <person name="White J."/>
            <person name="Yandava C."/>
            <person name="Haas B."/>
            <person name="Nusbaum C."/>
            <person name="Birren B."/>
        </authorList>
    </citation>
    <scope>NUCLEOTIDE SEQUENCE</scope>
    <source>
        <strain evidence="3">ATCC 64411</strain>
    </source>
</reference>
<evidence type="ECO:0000256" key="1">
    <source>
        <dbReference type="ARBA" id="ARBA00005986"/>
    </source>
</evidence>
<dbReference type="AlphaFoldDB" id="A0A0C4DV06"/>
<dbReference type="InterPro" id="IPR009799">
    <property type="entry name" value="EthD_dom"/>
</dbReference>
<dbReference type="InterPro" id="IPR011008">
    <property type="entry name" value="Dimeric_a/b-barrel"/>
</dbReference>
<evidence type="ECO:0000259" key="2">
    <source>
        <dbReference type="Pfam" id="PF07110"/>
    </source>
</evidence>